<dbReference type="InterPro" id="IPR005182">
    <property type="entry name" value="YdbS-like_PH"/>
</dbReference>
<dbReference type="PANTHER" id="PTHR34473">
    <property type="entry name" value="UPF0699 TRANSMEMBRANE PROTEIN YDBS"/>
    <property type="match status" value="1"/>
</dbReference>
<dbReference type="Pfam" id="PF03703">
    <property type="entry name" value="bPH_2"/>
    <property type="match status" value="2"/>
</dbReference>
<keyword evidence="1" id="KW-1133">Transmembrane helix</keyword>
<dbReference type="AlphaFoldDB" id="A0A543CCP0"/>
<evidence type="ECO:0000313" key="3">
    <source>
        <dbReference type="EMBL" id="TQL94858.1"/>
    </source>
</evidence>
<keyword evidence="4" id="KW-1185">Reference proteome</keyword>
<accession>A0A543CCP0</accession>
<evidence type="ECO:0000313" key="4">
    <source>
        <dbReference type="Proteomes" id="UP000316096"/>
    </source>
</evidence>
<feature type="transmembrane region" description="Helical" evidence="1">
    <location>
        <begin position="232"/>
        <end position="256"/>
    </location>
</feature>
<name>A0A543CCP0_9ACTN</name>
<evidence type="ECO:0000256" key="1">
    <source>
        <dbReference type="SAM" id="Phobius"/>
    </source>
</evidence>
<proteinExistence type="predicted"/>
<feature type="transmembrane region" description="Helical" evidence="1">
    <location>
        <begin position="365"/>
        <end position="385"/>
    </location>
</feature>
<keyword evidence="1" id="KW-0472">Membrane</keyword>
<sequence length="500" mass="54533">MTTAHESDGWRRLSTRMLIIHPVQELIRLWPGLIALVFAGSQGGHGGWWSLSGAVVVVVMGMLRWFTTRYRVSAEQVQVRKGLLRRQLLTVPRDRVRTVDVTANALHRVLGLAKVEVGTGRTDRKNDGVKLDALHADEAARLRVELLHRPSSRSAEPSEAATAKAPSETLLVRVPPEWVRYGPFTLTGLVTVGVIAGVAGRAVNEAHIDPGQLGPLSTLLDRWEHAAVPVEIAVFVAALAVAVALASTFGYVLAFFRFRLTRNSAGTLHITRGLITTRAITIEERRLRGVEISEPLLLRTVRGARCLAITTGLRVGRGAERGGSLLLPPGPRSEALRVAGLVLGRTAPLTAPLVPHGRRAIGRRFTRAAGVVVLIALACALLSWWGWLPDWTWRLAPLLLVVAVPLAYDRARSLGHALVENTLVSRRGSLVRRRSALSYEGIIGWNLQRSFFQRRAGLATLVATTAAGRQRIDVQDVPLDEALRVADEALPGLLTPFIDR</sequence>
<evidence type="ECO:0000259" key="2">
    <source>
        <dbReference type="Pfam" id="PF03703"/>
    </source>
</evidence>
<feature type="domain" description="YdbS-like PH" evidence="2">
    <location>
        <begin position="65"/>
        <end position="143"/>
    </location>
</feature>
<protein>
    <submittedName>
        <fullName evidence="3">Putative membrane protein</fullName>
    </submittedName>
</protein>
<keyword evidence="1" id="KW-0812">Transmembrane</keyword>
<dbReference type="PANTHER" id="PTHR34473:SF2">
    <property type="entry name" value="UPF0699 TRANSMEMBRANE PROTEIN YDBT"/>
    <property type="match status" value="1"/>
</dbReference>
<dbReference type="EMBL" id="VFOZ01000001">
    <property type="protein sequence ID" value="TQL94858.1"/>
    <property type="molecule type" value="Genomic_DNA"/>
</dbReference>
<dbReference type="InterPro" id="IPR014529">
    <property type="entry name" value="UCP026631"/>
</dbReference>
<organism evidence="3 4">
    <name type="scientific">Actinoallomurus bryophytorum</name>
    <dbReference type="NCBI Taxonomy" id="1490222"/>
    <lineage>
        <taxon>Bacteria</taxon>
        <taxon>Bacillati</taxon>
        <taxon>Actinomycetota</taxon>
        <taxon>Actinomycetes</taxon>
        <taxon>Streptosporangiales</taxon>
        <taxon>Thermomonosporaceae</taxon>
        <taxon>Actinoallomurus</taxon>
    </lineage>
</organism>
<dbReference type="PIRSF" id="PIRSF026631">
    <property type="entry name" value="UCP026631"/>
    <property type="match status" value="1"/>
</dbReference>
<dbReference type="RefSeq" id="WP_221639856.1">
    <property type="nucleotide sequence ID" value="NZ_VFOZ01000001.1"/>
</dbReference>
<comment type="caution">
    <text evidence="3">The sequence shown here is derived from an EMBL/GenBank/DDBJ whole genome shotgun (WGS) entry which is preliminary data.</text>
</comment>
<feature type="domain" description="YdbS-like PH" evidence="2">
    <location>
        <begin position="419"/>
        <end position="487"/>
    </location>
</feature>
<feature type="transmembrane region" description="Helical" evidence="1">
    <location>
        <begin position="48"/>
        <end position="66"/>
    </location>
</feature>
<dbReference type="Proteomes" id="UP000316096">
    <property type="component" value="Unassembled WGS sequence"/>
</dbReference>
<reference evidence="3 4" key="1">
    <citation type="submission" date="2019-06" db="EMBL/GenBank/DDBJ databases">
        <title>Sequencing the genomes of 1000 actinobacteria strains.</title>
        <authorList>
            <person name="Klenk H.-P."/>
        </authorList>
    </citation>
    <scope>NUCLEOTIDE SEQUENCE [LARGE SCALE GENOMIC DNA]</scope>
    <source>
        <strain evidence="3 4">DSM 102200</strain>
    </source>
</reference>
<feature type="transmembrane region" description="Helical" evidence="1">
    <location>
        <begin position="181"/>
        <end position="203"/>
    </location>
</feature>
<gene>
    <name evidence="3" type="ORF">FB559_0341</name>
</gene>
<feature type="transmembrane region" description="Helical" evidence="1">
    <location>
        <begin position="391"/>
        <end position="408"/>
    </location>
</feature>